<dbReference type="EMBL" id="VRYY01000711">
    <property type="protein sequence ID" value="MBG3878757.1"/>
    <property type="molecule type" value="Genomic_DNA"/>
</dbReference>
<name>A0ABS0J9D6_9BACT</name>
<organism evidence="8 9">
    <name type="scientific">Nitratidesulfovibrio oxamicus</name>
    <dbReference type="NCBI Taxonomy" id="32016"/>
    <lineage>
        <taxon>Bacteria</taxon>
        <taxon>Pseudomonadati</taxon>
        <taxon>Thermodesulfobacteriota</taxon>
        <taxon>Desulfovibrionia</taxon>
        <taxon>Desulfovibrionales</taxon>
        <taxon>Desulfovibrionaceae</taxon>
        <taxon>Nitratidesulfovibrio</taxon>
    </lineage>
</organism>
<feature type="domain" description="Radical SAM core" evidence="7">
    <location>
        <begin position="1"/>
        <end position="154"/>
    </location>
</feature>
<feature type="region of interest" description="Disordered" evidence="6">
    <location>
        <begin position="20"/>
        <end position="61"/>
    </location>
</feature>
<keyword evidence="9" id="KW-1185">Reference proteome</keyword>
<evidence type="ECO:0000259" key="7">
    <source>
        <dbReference type="PROSITE" id="PS51918"/>
    </source>
</evidence>
<gene>
    <name evidence="8" type="ORF">FVW20_17550</name>
</gene>
<evidence type="ECO:0000256" key="1">
    <source>
        <dbReference type="ARBA" id="ARBA00001966"/>
    </source>
</evidence>
<keyword evidence="3" id="KW-0479">Metal-binding</keyword>
<evidence type="ECO:0000256" key="4">
    <source>
        <dbReference type="ARBA" id="ARBA00023004"/>
    </source>
</evidence>
<dbReference type="InterPro" id="IPR007197">
    <property type="entry name" value="rSAM"/>
</dbReference>
<feature type="non-terminal residue" evidence="8">
    <location>
        <position position="154"/>
    </location>
</feature>
<dbReference type="SFLD" id="SFLDG01067">
    <property type="entry name" value="SPASM/twitch_domain_containing"/>
    <property type="match status" value="1"/>
</dbReference>
<evidence type="ECO:0000256" key="6">
    <source>
        <dbReference type="SAM" id="MobiDB-lite"/>
    </source>
</evidence>
<dbReference type="Proteomes" id="UP001194469">
    <property type="component" value="Unassembled WGS sequence"/>
</dbReference>
<feature type="compositionally biased region" description="Basic and acidic residues" evidence="6">
    <location>
        <begin position="44"/>
        <end position="60"/>
    </location>
</feature>
<dbReference type="InterPro" id="IPR058240">
    <property type="entry name" value="rSAM_sf"/>
</dbReference>
<keyword evidence="4" id="KW-0408">Iron</keyword>
<dbReference type="SUPFAM" id="SSF102114">
    <property type="entry name" value="Radical SAM enzymes"/>
    <property type="match status" value="1"/>
</dbReference>
<evidence type="ECO:0000313" key="9">
    <source>
        <dbReference type="Proteomes" id="UP001194469"/>
    </source>
</evidence>
<dbReference type="PROSITE" id="PS51918">
    <property type="entry name" value="RADICAL_SAM"/>
    <property type="match status" value="1"/>
</dbReference>
<dbReference type="InterPro" id="IPR013785">
    <property type="entry name" value="Aldolase_TIM"/>
</dbReference>
<dbReference type="Gene3D" id="3.20.20.70">
    <property type="entry name" value="Aldolase class I"/>
    <property type="match status" value="1"/>
</dbReference>
<evidence type="ECO:0000256" key="3">
    <source>
        <dbReference type="ARBA" id="ARBA00022723"/>
    </source>
</evidence>
<dbReference type="Pfam" id="PF04055">
    <property type="entry name" value="Radical_SAM"/>
    <property type="match status" value="1"/>
</dbReference>
<accession>A0ABS0J9D6</accession>
<protein>
    <submittedName>
        <fullName evidence="8">Radical SAM protein</fullName>
    </submittedName>
</protein>
<proteinExistence type="predicted"/>
<comment type="caution">
    <text evidence="8">The sequence shown here is derived from an EMBL/GenBank/DDBJ whole genome shotgun (WGS) entry which is preliminary data.</text>
</comment>
<dbReference type="PANTHER" id="PTHR43306:SF1">
    <property type="entry name" value="7,8-DIHYDRO-6-HYDROXYMETHYLPTERIN DIMETHYLTRANSFERASE"/>
    <property type="match status" value="1"/>
</dbReference>
<reference evidence="8 9" key="1">
    <citation type="submission" date="2019-08" db="EMBL/GenBank/DDBJ databases">
        <authorList>
            <person name="Luo N."/>
        </authorList>
    </citation>
    <scope>NUCLEOTIDE SEQUENCE [LARGE SCALE GENOMIC DNA]</scope>
    <source>
        <strain evidence="8 9">NCIMB 9442</strain>
    </source>
</reference>
<comment type="cofactor">
    <cofactor evidence="1">
        <name>[4Fe-4S] cluster</name>
        <dbReference type="ChEBI" id="CHEBI:49883"/>
    </cofactor>
</comment>
<evidence type="ECO:0000256" key="2">
    <source>
        <dbReference type="ARBA" id="ARBA00022691"/>
    </source>
</evidence>
<keyword evidence="2" id="KW-0949">S-adenosyl-L-methionine</keyword>
<feature type="compositionally biased region" description="Gly residues" evidence="6">
    <location>
        <begin position="33"/>
        <end position="43"/>
    </location>
</feature>
<dbReference type="SFLD" id="SFLDS00029">
    <property type="entry name" value="Radical_SAM"/>
    <property type="match status" value="1"/>
</dbReference>
<evidence type="ECO:0000256" key="5">
    <source>
        <dbReference type="ARBA" id="ARBA00023014"/>
    </source>
</evidence>
<sequence length="154" mass="16390">MEVTQRCNLRCPVCFASAGPGEGRGNRSERQSGGLGREPGGGWCDERREGDARQSRREDDPTLGELVARLAVLRPRAGDANIQLSGGEPTLRDDLPQLVTAVRGLGYPFVQLNTNGLRLAREAGYAARLAAAGLDSVFLQFDGPDGAATARLRG</sequence>
<evidence type="ECO:0000313" key="8">
    <source>
        <dbReference type="EMBL" id="MBG3878757.1"/>
    </source>
</evidence>
<dbReference type="InterPro" id="IPR034474">
    <property type="entry name" value="Methyltransferase_Class_D"/>
</dbReference>
<dbReference type="PANTHER" id="PTHR43306">
    <property type="entry name" value="7,8-DIHYDRO-6-HYDROXYMETHYLPTERIN DIMETHYLTRANSFERASE"/>
    <property type="match status" value="1"/>
</dbReference>
<dbReference type="CDD" id="cd01335">
    <property type="entry name" value="Radical_SAM"/>
    <property type="match status" value="1"/>
</dbReference>
<keyword evidence="5" id="KW-0411">Iron-sulfur</keyword>